<organism evidence="2 3">
    <name type="scientific">Pleurodeles waltl</name>
    <name type="common">Iberian ribbed newt</name>
    <dbReference type="NCBI Taxonomy" id="8319"/>
    <lineage>
        <taxon>Eukaryota</taxon>
        <taxon>Metazoa</taxon>
        <taxon>Chordata</taxon>
        <taxon>Craniata</taxon>
        <taxon>Vertebrata</taxon>
        <taxon>Euteleostomi</taxon>
        <taxon>Amphibia</taxon>
        <taxon>Batrachia</taxon>
        <taxon>Caudata</taxon>
        <taxon>Salamandroidea</taxon>
        <taxon>Salamandridae</taxon>
        <taxon>Pleurodelinae</taxon>
        <taxon>Pleurodeles</taxon>
    </lineage>
</organism>
<feature type="region of interest" description="Disordered" evidence="1">
    <location>
        <begin position="99"/>
        <end position="120"/>
    </location>
</feature>
<evidence type="ECO:0000256" key="1">
    <source>
        <dbReference type="SAM" id="MobiDB-lite"/>
    </source>
</evidence>
<evidence type="ECO:0000313" key="3">
    <source>
        <dbReference type="Proteomes" id="UP001066276"/>
    </source>
</evidence>
<evidence type="ECO:0000313" key="2">
    <source>
        <dbReference type="EMBL" id="KAJ1190980.1"/>
    </source>
</evidence>
<proteinExistence type="predicted"/>
<accession>A0AAV7URT2</accession>
<protein>
    <submittedName>
        <fullName evidence="2">Uncharacterized protein</fullName>
    </submittedName>
</protein>
<dbReference type="Proteomes" id="UP001066276">
    <property type="component" value="Chromosome 2_2"/>
</dbReference>
<keyword evidence="3" id="KW-1185">Reference proteome</keyword>
<gene>
    <name evidence="2" type="ORF">NDU88_000297</name>
</gene>
<dbReference type="AlphaFoldDB" id="A0AAV7URT2"/>
<sequence>MCRLTGGVVEGTVGTAGAVLWARAALELRKTRSAVARFPLRGRSSGSNSRNGRVSTSTLLTLEQRVDDGAYDPFVPVVKGESLTVQTVEETAGLVRGRRRLGEDSLGSTKKSGPPRELNVRDDHSRFMELEEGAQPSVFKAMEKAGTEVRVEETAVRDKSEKKGPFLEETVESLKEDVLQIKQDLRESRACEQDLQDKLQ</sequence>
<name>A0AAV7URT2_PLEWA</name>
<comment type="caution">
    <text evidence="2">The sequence shown here is derived from an EMBL/GenBank/DDBJ whole genome shotgun (WGS) entry which is preliminary data.</text>
</comment>
<dbReference type="EMBL" id="JANPWB010000004">
    <property type="protein sequence ID" value="KAJ1190980.1"/>
    <property type="molecule type" value="Genomic_DNA"/>
</dbReference>
<reference evidence="2" key="1">
    <citation type="journal article" date="2022" name="bioRxiv">
        <title>Sequencing and chromosome-scale assembly of the giantPleurodeles waltlgenome.</title>
        <authorList>
            <person name="Brown T."/>
            <person name="Elewa A."/>
            <person name="Iarovenko S."/>
            <person name="Subramanian E."/>
            <person name="Araus A.J."/>
            <person name="Petzold A."/>
            <person name="Susuki M."/>
            <person name="Suzuki K.-i.T."/>
            <person name="Hayashi T."/>
            <person name="Toyoda A."/>
            <person name="Oliveira C."/>
            <person name="Osipova E."/>
            <person name="Leigh N.D."/>
            <person name="Simon A."/>
            <person name="Yun M.H."/>
        </authorList>
    </citation>
    <scope>NUCLEOTIDE SEQUENCE</scope>
    <source>
        <strain evidence="2">20211129_DDA</strain>
        <tissue evidence="2">Liver</tissue>
    </source>
</reference>